<evidence type="ECO:0000256" key="2">
    <source>
        <dbReference type="SAM" id="Phobius"/>
    </source>
</evidence>
<keyword evidence="4" id="KW-1185">Reference proteome</keyword>
<reference evidence="3" key="1">
    <citation type="submission" date="2019-09" db="EMBL/GenBank/DDBJ databases">
        <authorList>
            <person name="Teo W.F.A."/>
            <person name="Duangmal K."/>
        </authorList>
    </citation>
    <scope>NUCLEOTIDE SEQUENCE [LARGE SCALE GENOMIC DNA]</scope>
    <source>
        <strain evidence="3">K81G1</strain>
    </source>
</reference>
<evidence type="ECO:0000256" key="1">
    <source>
        <dbReference type="SAM" id="MobiDB-lite"/>
    </source>
</evidence>
<keyword evidence="2" id="KW-0812">Transmembrane</keyword>
<evidence type="ECO:0000313" key="3">
    <source>
        <dbReference type="EMBL" id="KAA9152406.1"/>
    </source>
</evidence>
<comment type="caution">
    <text evidence="3">The sequence shown here is derived from an EMBL/GenBank/DDBJ whole genome shotgun (WGS) entry which is preliminary data.</text>
</comment>
<dbReference type="AlphaFoldDB" id="A0A5N0USI9"/>
<feature type="compositionally biased region" description="Pro residues" evidence="1">
    <location>
        <begin position="1"/>
        <end position="10"/>
    </location>
</feature>
<name>A0A5N0USI9_9PSEU</name>
<feature type="transmembrane region" description="Helical" evidence="2">
    <location>
        <begin position="64"/>
        <end position="84"/>
    </location>
</feature>
<evidence type="ECO:0000313" key="4">
    <source>
        <dbReference type="Proteomes" id="UP000319769"/>
    </source>
</evidence>
<feature type="transmembrane region" description="Helical" evidence="2">
    <location>
        <begin position="90"/>
        <end position="108"/>
    </location>
</feature>
<gene>
    <name evidence="3" type="ORF">FPZ12_036965</name>
</gene>
<dbReference type="OrthoDB" id="4460669at2"/>
<feature type="region of interest" description="Disordered" evidence="1">
    <location>
        <begin position="1"/>
        <end position="22"/>
    </location>
</feature>
<proteinExistence type="predicted"/>
<keyword evidence="2" id="KW-1133">Transmembrane helix</keyword>
<dbReference type="Proteomes" id="UP000319769">
    <property type="component" value="Unassembled WGS sequence"/>
</dbReference>
<dbReference type="EMBL" id="VMNW02000088">
    <property type="protein sequence ID" value="KAA9152406.1"/>
    <property type="molecule type" value="Genomic_DNA"/>
</dbReference>
<sequence>MSEELPPMPDPRTGEPRPPHVPIDGRTLAARAKQPFHARKVLAGPEGSGPALEWCYGDRKMQRWLAVCLAVVLIAFYTIRSAGFAWVTVWYLWAYVAAIVGLGWLLPLGHKIAAGADWLNTRGGIVKTYELTEITVRGTAAGGYNIEFRDGNGGEADASLDLLRENRDLWDLVNNGVRHSVAAGAATNVLARSKLGLGDTRG</sequence>
<keyword evidence="2" id="KW-0472">Membrane</keyword>
<dbReference type="RefSeq" id="WP_144753038.1">
    <property type="nucleotide sequence ID" value="NZ_VMNW02000088.1"/>
</dbReference>
<accession>A0A5N0USI9</accession>
<organism evidence="3 4">
    <name type="scientific">Amycolatopsis acidicola</name>
    <dbReference type="NCBI Taxonomy" id="2596893"/>
    <lineage>
        <taxon>Bacteria</taxon>
        <taxon>Bacillati</taxon>
        <taxon>Actinomycetota</taxon>
        <taxon>Actinomycetes</taxon>
        <taxon>Pseudonocardiales</taxon>
        <taxon>Pseudonocardiaceae</taxon>
        <taxon>Amycolatopsis</taxon>
    </lineage>
</organism>
<protein>
    <submittedName>
        <fullName evidence="3">Uncharacterized protein</fullName>
    </submittedName>
</protein>